<dbReference type="PROSITE" id="PS51898">
    <property type="entry name" value="TYR_RECOMBINASE"/>
    <property type="match status" value="1"/>
</dbReference>
<accession>A0A5C6FJ40</accession>
<organism evidence="8 9">
    <name type="scientific">Crateriforma conspicua</name>
    <dbReference type="NCBI Taxonomy" id="2527996"/>
    <lineage>
        <taxon>Bacteria</taxon>
        <taxon>Pseudomonadati</taxon>
        <taxon>Planctomycetota</taxon>
        <taxon>Planctomycetia</taxon>
        <taxon>Planctomycetales</taxon>
        <taxon>Planctomycetaceae</taxon>
        <taxon>Crateriforma</taxon>
    </lineage>
</organism>
<dbReference type="InterPro" id="IPR013762">
    <property type="entry name" value="Integrase-like_cat_sf"/>
</dbReference>
<dbReference type="SUPFAM" id="SSF56349">
    <property type="entry name" value="DNA breaking-rejoining enzymes"/>
    <property type="match status" value="1"/>
</dbReference>
<dbReference type="GO" id="GO:0003677">
    <property type="term" value="F:DNA binding"/>
    <property type="evidence" value="ECO:0007669"/>
    <property type="project" value="UniProtKB-UniRule"/>
</dbReference>
<name>A0A5C6FJ40_9PLAN</name>
<keyword evidence="3 5" id="KW-0238">DNA-binding</keyword>
<evidence type="ECO:0000256" key="5">
    <source>
        <dbReference type="PROSITE-ProRule" id="PRU01248"/>
    </source>
</evidence>
<dbReference type="RefSeq" id="WP_145295028.1">
    <property type="nucleotide sequence ID" value="NZ_CP036319.1"/>
</dbReference>
<dbReference type="PANTHER" id="PTHR30349">
    <property type="entry name" value="PHAGE INTEGRASE-RELATED"/>
    <property type="match status" value="1"/>
</dbReference>
<dbReference type="InterPro" id="IPR010998">
    <property type="entry name" value="Integrase_recombinase_N"/>
</dbReference>
<dbReference type="Proteomes" id="UP000316476">
    <property type="component" value="Unassembled WGS sequence"/>
</dbReference>
<evidence type="ECO:0000259" key="7">
    <source>
        <dbReference type="PROSITE" id="PS51900"/>
    </source>
</evidence>
<dbReference type="InterPro" id="IPR004107">
    <property type="entry name" value="Integrase_SAM-like_N"/>
</dbReference>
<feature type="domain" description="Tyr recombinase" evidence="6">
    <location>
        <begin position="216"/>
        <end position="400"/>
    </location>
</feature>
<evidence type="ECO:0000256" key="4">
    <source>
        <dbReference type="ARBA" id="ARBA00023172"/>
    </source>
</evidence>
<dbReference type="InterPro" id="IPR050090">
    <property type="entry name" value="Tyrosine_recombinase_XerCD"/>
</dbReference>
<sequence length="407" mass="45922">MLSFYFRDPKRLAAMESNHLSAFLNEAAVYFHAQGYFFKYARASLGYSAAFGDWLKCQRVKIDSISDDHVVQFFDSVSPDANSPRRKRAVSAVNNVLSLVRKKHPPRLSSSFAEKEVERFSEFLRTERGLARGTVEHHQRGLLLFFRSMFGNCQISMKRLSAESVHKYVTGLPHRSQQRNCCAALRAYFRFLRMNGICTSNLQQCLPVVRSNRMALSPKWLGDGDAAKLLQAVDRSTKIGRRNYAAILCMMDLGVRVGDVAVLRLDDIDWTHGTIRISNHKRGRPYDLPLPDRTGVAIADYLRKGRPATPHRNVFLRHTHPIGQPASAASLKRMVSVAWKRAGFTGPNRGTHILRHTMATCLKHEGQSLKSIADVLGHHSLQTTTLYAQVDLPALRRVAGEWPEVTV</sequence>
<dbReference type="AlphaFoldDB" id="A0A5C6FJ40"/>
<dbReference type="Gene3D" id="1.10.443.10">
    <property type="entry name" value="Intergrase catalytic core"/>
    <property type="match status" value="1"/>
</dbReference>
<dbReference type="OrthoDB" id="249527at2"/>
<dbReference type="GO" id="GO:0015074">
    <property type="term" value="P:DNA integration"/>
    <property type="evidence" value="ECO:0007669"/>
    <property type="project" value="UniProtKB-KW"/>
</dbReference>
<proteinExistence type="inferred from homology"/>
<reference evidence="8 9" key="1">
    <citation type="submission" date="2019-02" db="EMBL/GenBank/DDBJ databases">
        <title>Deep-cultivation of Planctomycetes and their phenomic and genomic characterization uncovers novel biology.</title>
        <authorList>
            <person name="Wiegand S."/>
            <person name="Jogler M."/>
            <person name="Boedeker C."/>
            <person name="Pinto D."/>
            <person name="Vollmers J."/>
            <person name="Rivas-Marin E."/>
            <person name="Kohn T."/>
            <person name="Peeters S.H."/>
            <person name="Heuer A."/>
            <person name="Rast P."/>
            <person name="Oberbeckmann S."/>
            <person name="Bunk B."/>
            <person name="Jeske O."/>
            <person name="Meyerdierks A."/>
            <person name="Storesund J.E."/>
            <person name="Kallscheuer N."/>
            <person name="Luecker S."/>
            <person name="Lage O.M."/>
            <person name="Pohl T."/>
            <person name="Merkel B.J."/>
            <person name="Hornburger P."/>
            <person name="Mueller R.-W."/>
            <person name="Bruemmer F."/>
            <person name="Labrenz M."/>
            <person name="Spormann A.M."/>
            <person name="Op Den Camp H."/>
            <person name="Overmann J."/>
            <person name="Amann R."/>
            <person name="Jetten M.S.M."/>
            <person name="Mascher T."/>
            <person name="Medema M.H."/>
            <person name="Devos D.P."/>
            <person name="Kaster A.-K."/>
            <person name="Ovreas L."/>
            <person name="Rohde M."/>
            <person name="Galperin M.Y."/>
            <person name="Jogler C."/>
        </authorList>
    </citation>
    <scope>NUCLEOTIDE SEQUENCE [LARGE SCALE GENOMIC DNA]</scope>
    <source>
        <strain evidence="8 9">V7</strain>
    </source>
</reference>
<keyword evidence="2" id="KW-0229">DNA integration</keyword>
<evidence type="ECO:0000256" key="3">
    <source>
        <dbReference type="ARBA" id="ARBA00023125"/>
    </source>
</evidence>
<dbReference type="GO" id="GO:0006310">
    <property type="term" value="P:DNA recombination"/>
    <property type="evidence" value="ECO:0007669"/>
    <property type="project" value="UniProtKB-KW"/>
</dbReference>
<dbReference type="PANTHER" id="PTHR30349:SF41">
    <property type="entry name" value="INTEGRASE_RECOMBINASE PROTEIN MJ0367-RELATED"/>
    <property type="match status" value="1"/>
</dbReference>
<dbReference type="InterPro" id="IPR044068">
    <property type="entry name" value="CB"/>
</dbReference>
<dbReference type="Pfam" id="PF00589">
    <property type="entry name" value="Phage_integrase"/>
    <property type="match status" value="1"/>
</dbReference>
<comment type="caution">
    <text evidence="8">The sequence shown here is derived from an EMBL/GenBank/DDBJ whole genome shotgun (WGS) entry which is preliminary data.</text>
</comment>
<dbReference type="Pfam" id="PF02899">
    <property type="entry name" value="Phage_int_SAM_1"/>
    <property type="match status" value="1"/>
</dbReference>
<comment type="similarity">
    <text evidence="1">Belongs to the 'phage' integrase family.</text>
</comment>
<evidence type="ECO:0000259" key="6">
    <source>
        <dbReference type="PROSITE" id="PS51898"/>
    </source>
</evidence>
<gene>
    <name evidence="8" type="primary">xerC_3</name>
    <name evidence="8" type="ORF">V7x_36580</name>
</gene>
<keyword evidence="4" id="KW-0233">DNA recombination</keyword>
<evidence type="ECO:0000313" key="9">
    <source>
        <dbReference type="Proteomes" id="UP000316476"/>
    </source>
</evidence>
<dbReference type="CDD" id="cd01188">
    <property type="entry name" value="INT_RitA_C_like"/>
    <property type="match status" value="1"/>
</dbReference>
<dbReference type="EMBL" id="SJPZ01000002">
    <property type="protein sequence ID" value="TWU61967.1"/>
    <property type="molecule type" value="Genomic_DNA"/>
</dbReference>
<feature type="domain" description="Core-binding (CB)" evidence="7">
    <location>
        <begin position="111"/>
        <end position="193"/>
    </location>
</feature>
<dbReference type="PROSITE" id="PS51900">
    <property type="entry name" value="CB"/>
    <property type="match status" value="1"/>
</dbReference>
<evidence type="ECO:0000256" key="2">
    <source>
        <dbReference type="ARBA" id="ARBA00022908"/>
    </source>
</evidence>
<evidence type="ECO:0000313" key="8">
    <source>
        <dbReference type="EMBL" id="TWU61967.1"/>
    </source>
</evidence>
<protein>
    <submittedName>
        <fullName evidence="8">Tyrosine recombinase XerC</fullName>
    </submittedName>
</protein>
<dbReference type="InterPro" id="IPR002104">
    <property type="entry name" value="Integrase_catalytic"/>
</dbReference>
<dbReference type="InterPro" id="IPR011010">
    <property type="entry name" value="DNA_brk_join_enz"/>
</dbReference>
<evidence type="ECO:0000256" key="1">
    <source>
        <dbReference type="ARBA" id="ARBA00008857"/>
    </source>
</evidence>
<dbReference type="Gene3D" id="1.10.150.130">
    <property type="match status" value="1"/>
</dbReference>